<dbReference type="Proteomes" id="UP000317421">
    <property type="component" value="Unassembled WGS sequence"/>
</dbReference>
<dbReference type="RefSeq" id="WP_315851603.1">
    <property type="nucleotide sequence ID" value="NZ_SJPR01000001.1"/>
</dbReference>
<dbReference type="InterPro" id="IPR002686">
    <property type="entry name" value="Transposase_17"/>
</dbReference>
<dbReference type="EMBL" id="SJPR01000001">
    <property type="protein sequence ID" value="TWU00586.1"/>
    <property type="molecule type" value="Genomic_DNA"/>
</dbReference>
<protein>
    <recommendedName>
        <fullName evidence="1">Transposase IS200-like domain-containing protein</fullName>
    </recommendedName>
</protein>
<dbReference type="InterPro" id="IPR036515">
    <property type="entry name" value="Transposase_17_sf"/>
</dbReference>
<dbReference type="SUPFAM" id="SSF143422">
    <property type="entry name" value="Transposase IS200-like"/>
    <property type="match status" value="1"/>
</dbReference>
<dbReference type="Gene3D" id="3.30.70.1290">
    <property type="entry name" value="Transposase IS200-like"/>
    <property type="match status" value="1"/>
</dbReference>
<sequence>MKLHDEPIAFFITWSVYGTFLQGDSRWWRQRTLGDRPPQPRLENWHRDRLRHDVVLLNSAQRETVEIAIARHADHRGWRLWAANARSNHVHVVVTAPGFNGKRVRDQLKANCTRELRQRFDAFVDRPVWTVGGDWQCVNDEDDLHQVVTYAGESQERKGCE</sequence>
<dbReference type="AlphaFoldDB" id="A0A5C6AN99"/>
<accession>A0A5C6AN99</accession>
<keyword evidence="3" id="KW-1185">Reference proteome</keyword>
<dbReference type="GO" id="GO:0003677">
    <property type="term" value="F:DNA binding"/>
    <property type="evidence" value="ECO:0007669"/>
    <property type="project" value="InterPro"/>
</dbReference>
<comment type="caution">
    <text evidence="2">The sequence shown here is derived from an EMBL/GenBank/DDBJ whole genome shotgun (WGS) entry which is preliminary data.</text>
</comment>
<name>A0A5C6AN99_9BACT</name>
<proteinExistence type="predicted"/>
<evidence type="ECO:0000313" key="2">
    <source>
        <dbReference type="EMBL" id="TWU00586.1"/>
    </source>
</evidence>
<reference evidence="2 3" key="1">
    <citation type="submission" date="2019-02" db="EMBL/GenBank/DDBJ databases">
        <title>Deep-cultivation of Planctomycetes and their phenomic and genomic characterization uncovers novel biology.</title>
        <authorList>
            <person name="Wiegand S."/>
            <person name="Jogler M."/>
            <person name="Boedeker C."/>
            <person name="Pinto D."/>
            <person name="Vollmers J."/>
            <person name="Rivas-Marin E."/>
            <person name="Kohn T."/>
            <person name="Peeters S.H."/>
            <person name="Heuer A."/>
            <person name="Rast P."/>
            <person name="Oberbeckmann S."/>
            <person name="Bunk B."/>
            <person name="Jeske O."/>
            <person name="Meyerdierks A."/>
            <person name="Storesund J.E."/>
            <person name="Kallscheuer N."/>
            <person name="Luecker S."/>
            <person name="Lage O.M."/>
            <person name="Pohl T."/>
            <person name="Merkel B.J."/>
            <person name="Hornburger P."/>
            <person name="Mueller R.-W."/>
            <person name="Bruemmer F."/>
            <person name="Labrenz M."/>
            <person name="Spormann A.M."/>
            <person name="Op Den Camp H."/>
            <person name="Overmann J."/>
            <person name="Amann R."/>
            <person name="Jetten M.S.M."/>
            <person name="Mascher T."/>
            <person name="Medema M.H."/>
            <person name="Devos D.P."/>
            <person name="Kaster A.-K."/>
            <person name="Ovreas L."/>
            <person name="Rohde M."/>
            <person name="Galperin M.Y."/>
            <person name="Jogler C."/>
        </authorList>
    </citation>
    <scope>NUCLEOTIDE SEQUENCE [LARGE SCALE GENOMIC DNA]</scope>
    <source>
        <strain evidence="2 3">Pla108</strain>
    </source>
</reference>
<evidence type="ECO:0000259" key="1">
    <source>
        <dbReference type="Pfam" id="PF01797"/>
    </source>
</evidence>
<dbReference type="GO" id="GO:0006313">
    <property type="term" value="P:DNA transposition"/>
    <property type="evidence" value="ECO:0007669"/>
    <property type="project" value="InterPro"/>
</dbReference>
<dbReference type="Pfam" id="PF01797">
    <property type="entry name" value="Y1_Tnp"/>
    <property type="match status" value="1"/>
</dbReference>
<feature type="domain" description="Transposase IS200-like" evidence="1">
    <location>
        <begin position="57"/>
        <end position="130"/>
    </location>
</feature>
<evidence type="ECO:0000313" key="3">
    <source>
        <dbReference type="Proteomes" id="UP000317421"/>
    </source>
</evidence>
<dbReference type="GO" id="GO:0004803">
    <property type="term" value="F:transposase activity"/>
    <property type="evidence" value="ECO:0007669"/>
    <property type="project" value="InterPro"/>
</dbReference>
<organism evidence="2 3">
    <name type="scientific">Botrimarina colliarenosi</name>
    <dbReference type="NCBI Taxonomy" id="2528001"/>
    <lineage>
        <taxon>Bacteria</taxon>
        <taxon>Pseudomonadati</taxon>
        <taxon>Planctomycetota</taxon>
        <taxon>Planctomycetia</taxon>
        <taxon>Pirellulales</taxon>
        <taxon>Lacipirellulaceae</taxon>
        <taxon>Botrimarina</taxon>
    </lineage>
</organism>
<gene>
    <name evidence="2" type="ORF">Pla108_15380</name>
</gene>